<protein>
    <submittedName>
        <fullName evidence="1">Uncharacterized protein</fullName>
    </submittedName>
</protein>
<name>A0A5J4UZL7_9EUKA</name>
<dbReference type="AlphaFoldDB" id="A0A5J4UZL7"/>
<proteinExistence type="predicted"/>
<dbReference type="Proteomes" id="UP000324800">
    <property type="component" value="Unassembled WGS sequence"/>
</dbReference>
<dbReference type="EMBL" id="SNRW01011135">
    <property type="protein sequence ID" value="KAA6375570.1"/>
    <property type="molecule type" value="Genomic_DNA"/>
</dbReference>
<organism evidence="1 2">
    <name type="scientific">Streblomastix strix</name>
    <dbReference type="NCBI Taxonomy" id="222440"/>
    <lineage>
        <taxon>Eukaryota</taxon>
        <taxon>Metamonada</taxon>
        <taxon>Preaxostyla</taxon>
        <taxon>Oxymonadida</taxon>
        <taxon>Streblomastigidae</taxon>
        <taxon>Streblomastix</taxon>
    </lineage>
</organism>
<evidence type="ECO:0000313" key="1">
    <source>
        <dbReference type="EMBL" id="KAA6375570.1"/>
    </source>
</evidence>
<evidence type="ECO:0000313" key="2">
    <source>
        <dbReference type="Proteomes" id="UP000324800"/>
    </source>
</evidence>
<accession>A0A5J4UZL7</accession>
<reference evidence="1 2" key="1">
    <citation type="submission" date="2019-03" db="EMBL/GenBank/DDBJ databases">
        <title>Single cell metagenomics reveals metabolic interactions within the superorganism composed of flagellate Streblomastix strix and complex community of Bacteroidetes bacteria on its surface.</title>
        <authorList>
            <person name="Treitli S.C."/>
            <person name="Kolisko M."/>
            <person name="Husnik F."/>
            <person name="Keeling P."/>
            <person name="Hampl V."/>
        </authorList>
    </citation>
    <scope>NUCLEOTIDE SEQUENCE [LARGE SCALE GENOMIC DNA]</scope>
    <source>
        <strain evidence="1">ST1C</strain>
    </source>
</reference>
<gene>
    <name evidence="1" type="ORF">EZS28_028905</name>
</gene>
<comment type="caution">
    <text evidence="1">The sequence shown here is derived from an EMBL/GenBank/DDBJ whole genome shotgun (WGS) entry which is preliminary data.</text>
</comment>
<sequence>MLVGIISDKEHAYQQGVKIIHKDNWGPSTVAFNPIISSGIVRFGGFFENRPLANFTIGIADSSAVFGSFKSLYDGENEQKTVCYWRDGEISHI</sequence>